<protein>
    <submittedName>
        <fullName evidence="2">Uncharacterized protein</fullName>
    </submittedName>
</protein>
<name>A0A0B0ERP5_9BACT</name>
<keyword evidence="1" id="KW-0472">Membrane</keyword>
<proteinExistence type="predicted"/>
<dbReference type="Proteomes" id="UP000030652">
    <property type="component" value="Unassembled WGS sequence"/>
</dbReference>
<evidence type="ECO:0000313" key="2">
    <source>
        <dbReference type="EMBL" id="KHE93813.1"/>
    </source>
</evidence>
<accession>A0A0B0ERP5</accession>
<comment type="caution">
    <text evidence="2">The sequence shown here is derived from an EMBL/GenBank/DDBJ whole genome shotgun (WGS) entry which is preliminary data.</text>
</comment>
<dbReference type="EMBL" id="JRYO01000033">
    <property type="protein sequence ID" value="KHE93813.1"/>
    <property type="molecule type" value="Genomic_DNA"/>
</dbReference>
<dbReference type="AlphaFoldDB" id="A0A0B0ERP5"/>
<organism evidence="2 3">
    <name type="scientific">Candidatus Scalindua brodae</name>
    <dbReference type="NCBI Taxonomy" id="237368"/>
    <lineage>
        <taxon>Bacteria</taxon>
        <taxon>Pseudomonadati</taxon>
        <taxon>Planctomycetota</taxon>
        <taxon>Candidatus Brocadiia</taxon>
        <taxon>Candidatus Brocadiales</taxon>
        <taxon>Candidatus Scalinduaceae</taxon>
        <taxon>Candidatus Scalindua</taxon>
    </lineage>
</organism>
<dbReference type="eggNOG" id="ENOG5032BR7">
    <property type="taxonomic scope" value="Bacteria"/>
</dbReference>
<evidence type="ECO:0000256" key="1">
    <source>
        <dbReference type="SAM" id="Phobius"/>
    </source>
</evidence>
<sequence>MSTQQIALFVAAGVSIWVYMDAKKNNYSTPMSIGWMLGVFMLMIVFLPFYLIVKAKRAKRPVMSTACEHCSKVYFGSPNYCPHCGYLVRKV</sequence>
<gene>
    <name evidence="2" type="ORF">SCABRO_00370</name>
</gene>
<reference evidence="2 3" key="1">
    <citation type="submission" date="2014-10" db="EMBL/GenBank/DDBJ databases">
        <title>Draft genome of anammox bacterium scalindua brodae, obtained using differential coverage binning of sequence data from two enrichment reactors.</title>
        <authorList>
            <person name="Speth D.R."/>
            <person name="Russ L."/>
            <person name="Kartal B."/>
            <person name="Op den Camp H.J."/>
            <person name="Dutilh B.E."/>
            <person name="Jetten M.S."/>
        </authorList>
    </citation>
    <scope>NUCLEOTIDE SEQUENCE [LARGE SCALE GENOMIC DNA]</scope>
    <source>
        <strain evidence="2">RU1</strain>
    </source>
</reference>
<keyword evidence="1" id="KW-0812">Transmembrane</keyword>
<feature type="transmembrane region" description="Helical" evidence="1">
    <location>
        <begin position="32"/>
        <end position="53"/>
    </location>
</feature>
<evidence type="ECO:0000313" key="3">
    <source>
        <dbReference type="Proteomes" id="UP000030652"/>
    </source>
</evidence>
<keyword evidence="1" id="KW-1133">Transmembrane helix</keyword>